<organism evidence="2 3">
    <name type="scientific">Eggerthella hominis</name>
    <dbReference type="NCBI Taxonomy" id="2763043"/>
    <lineage>
        <taxon>Bacteria</taxon>
        <taxon>Bacillati</taxon>
        <taxon>Actinomycetota</taxon>
        <taxon>Coriobacteriia</taxon>
        <taxon>Eggerthellales</taxon>
        <taxon>Eggerthellaceae</taxon>
        <taxon>Eggerthella</taxon>
    </lineage>
</organism>
<dbReference type="Gene3D" id="3.30.700.10">
    <property type="entry name" value="Glycoprotein, Type 4 Pilin"/>
    <property type="match status" value="1"/>
</dbReference>
<keyword evidence="3" id="KW-1185">Reference proteome</keyword>
<dbReference type="InterPro" id="IPR012902">
    <property type="entry name" value="N_methyl_site"/>
</dbReference>
<evidence type="ECO:0000313" key="2">
    <source>
        <dbReference type="EMBL" id="MBC5584527.1"/>
    </source>
</evidence>
<dbReference type="Proteomes" id="UP000622448">
    <property type="component" value="Unassembled WGS sequence"/>
</dbReference>
<dbReference type="SUPFAM" id="SSF54523">
    <property type="entry name" value="Pili subunits"/>
    <property type="match status" value="1"/>
</dbReference>
<dbReference type="EMBL" id="JACOOA010000004">
    <property type="protein sequence ID" value="MBC5584527.1"/>
    <property type="molecule type" value="Genomic_DNA"/>
</dbReference>
<dbReference type="InterPro" id="IPR045584">
    <property type="entry name" value="Pilin-like"/>
</dbReference>
<comment type="caution">
    <text evidence="2">The sequence shown here is derived from an EMBL/GenBank/DDBJ whole genome shotgun (WGS) entry which is preliminary data.</text>
</comment>
<gene>
    <name evidence="2" type="ORF">H8S61_10010</name>
</gene>
<accession>A0ABR7BSD7</accession>
<keyword evidence="1" id="KW-0472">Membrane</keyword>
<dbReference type="NCBIfam" id="TIGR02532">
    <property type="entry name" value="IV_pilin_GFxxxE"/>
    <property type="match status" value="1"/>
</dbReference>
<sequence length="137" mass="14252">MKEMIKKVREDRSGFTLAELLIVVAIVAVLVAIAVPVFSGALGKADDAVKDANERSVKAEATTQYITATTDAERNAVNGSIYWANEKGDVTGPTTTAPSDAKYKYTVSVTGVDGDNPVIAVVQSDVSASSGGDTPTE</sequence>
<proteinExistence type="predicted"/>
<protein>
    <submittedName>
        <fullName evidence="2">Prepilin-type N-terminal cleavage/methylation domain-containing protein</fullName>
    </submittedName>
</protein>
<evidence type="ECO:0000313" key="3">
    <source>
        <dbReference type="Proteomes" id="UP000622448"/>
    </source>
</evidence>
<feature type="transmembrane region" description="Helical" evidence="1">
    <location>
        <begin position="20"/>
        <end position="42"/>
    </location>
</feature>
<name>A0ABR7BSD7_9ACTN</name>
<evidence type="ECO:0000256" key="1">
    <source>
        <dbReference type="SAM" id="Phobius"/>
    </source>
</evidence>
<reference evidence="2 3" key="1">
    <citation type="submission" date="2020-08" db="EMBL/GenBank/DDBJ databases">
        <title>Genome public.</title>
        <authorList>
            <person name="Liu C."/>
            <person name="Sun Q."/>
        </authorList>
    </citation>
    <scope>NUCLEOTIDE SEQUENCE [LARGE SCALE GENOMIC DNA]</scope>
    <source>
        <strain evidence="2 3">NSJ-70</strain>
    </source>
</reference>
<keyword evidence="1" id="KW-0812">Transmembrane</keyword>
<keyword evidence="1" id="KW-1133">Transmembrane helix</keyword>
<dbReference type="Pfam" id="PF07963">
    <property type="entry name" value="N_methyl"/>
    <property type="match status" value="1"/>
</dbReference>